<dbReference type="GO" id="GO:0016462">
    <property type="term" value="F:pyrophosphatase activity"/>
    <property type="evidence" value="ECO:0007669"/>
    <property type="project" value="UniProtKB-ARBA"/>
</dbReference>
<dbReference type="InterPro" id="IPR020476">
    <property type="entry name" value="Nudix_hydrolase"/>
</dbReference>
<dbReference type="CDD" id="cd03424">
    <property type="entry name" value="NUDIX_ADPRase_Nudt5_UGPPase_Nudt14"/>
    <property type="match status" value="1"/>
</dbReference>
<evidence type="ECO:0000259" key="5">
    <source>
        <dbReference type="PROSITE" id="PS51462"/>
    </source>
</evidence>
<dbReference type="PANTHER" id="PTHR11839">
    <property type="entry name" value="UDP/ADP-SUGAR PYROPHOSPHATASE"/>
    <property type="match status" value="1"/>
</dbReference>
<evidence type="ECO:0000256" key="3">
    <source>
        <dbReference type="ARBA" id="ARBA00022801"/>
    </source>
</evidence>
<dbReference type="PANTHER" id="PTHR11839:SF18">
    <property type="entry name" value="NUDIX HYDROLASE DOMAIN-CONTAINING PROTEIN"/>
    <property type="match status" value="1"/>
</dbReference>
<dbReference type="GO" id="GO:0019693">
    <property type="term" value="P:ribose phosphate metabolic process"/>
    <property type="evidence" value="ECO:0007669"/>
    <property type="project" value="TreeGrafter"/>
</dbReference>
<evidence type="ECO:0000256" key="2">
    <source>
        <dbReference type="ARBA" id="ARBA00005582"/>
    </source>
</evidence>
<comment type="similarity">
    <text evidence="2 4">Belongs to the Nudix hydrolase family.</text>
</comment>
<dbReference type="OrthoDB" id="9804442at2"/>
<accession>A0A0F4KT71</accession>
<dbReference type="PRINTS" id="PR00502">
    <property type="entry name" value="NUDIXFAMILY"/>
</dbReference>
<name>A0A0F4KT71_9BIFI</name>
<dbReference type="Pfam" id="PF00293">
    <property type="entry name" value="NUDIX"/>
    <property type="match status" value="1"/>
</dbReference>
<dbReference type="GO" id="GO:0006753">
    <property type="term" value="P:nucleoside phosphate metabolic process"/>
    <property type="evidence" value="ECO:0007669"/>
    <property type="project" value="TreeGrafter"/>
</dbReference>
<evidence type="ECO:0000313" key="7">
    <source>
        <dbReference type="Proteomes" id="UP000033648"/>
    </source>
</evidence>
<dbReference type="InterPro" id="IPR020084">
    <property type="entry name" value="NUDIX_hydrolase_CS"/>
</dbReference>
<dbReference type="EMBL" id="JWME01000011">
    <property type="protein sequence ID" value="KJY49585.1"/>
    <property type="molecule type" value="Genomic_DNA"/>
</dbReference>
<dbReference type="InterPro" id="IPR000086">
    <property type="entry name" value="NUDIX_hydrolase_dom"/>
</dbReference>
<dbReference type="PROSITE" id="PS51462">
    <property type="entry name" value="NUDIX"/>
    <property type="match status" value="1"/>
</dbReference>
<feature type="domain" description="Nudix hydrolase" evidence="5">
    <location>
        <begin position="71"/>
        <end position="220"/>
    </location>
</feature>
<evidence type="ECO:0000313" key="6">
    <source>
        <dbReference type="EMBL" id="KJY49585.1"/>
    </source>
</evidence>
<sequence>MSDEAQDLQARLAARLDGRDGQGPKGIDMTRAPELMDDREVFRGPIFVIDQQRVAMFRRDGSKETIDRQLIRHDPCVVMLVHDCAADAYLLTREYRVGAQAYVFGLPAGFIDPGESPVKAVLRELREETGLVPGPEGARGSESHLDPADGWIDAAPDVYSSLGMSDELGHIVVLHLRRWHQGSTDFDPGEHIQSAWVSWQELCAAGVADAKAVVAIQHEAIRRLQKD</sequence>
<keyword evidence="3 4" id="KW-0378">Hydrolase</keyword>
<evidence type="ECO:0000256" key="1">
    <source>
        <dbReference type="ARBA" id="ARBA00001946"/>
    </source>
</evidence>
<dbReference type="AlphaFoldDB" id="A0A0F4KT71"/>
<dbReference type="PATRIC" id="fig|1684.4.peg.959"/>
<protein>
    <submittedName>
        <fullName evidence="6">Hydrolase, NUDIX family</fullName>
    </submittedName>
</protein>
<dbReference type="Proteomes" id="UP000033648">
    <property type="component" value="Unassembled WGS sequence"/>
</dbReference>
<organism evidence="6 7">
    <name type="scientific">Bifidobacterium asteroides</name>
    <dbReference type="NCBI Taxonomy" id="1684"/>
    <lineage>
        <taxon>Bacteria</taxon>
        <taxon>Bacillati</taxon>
        <taxon>Actinomycetota</taxon>
        <taxon>Actinomycetes</taxon>
        <taxon>Bifidobacteriales</taxon>
        <taxon>Bifidobacteriaceae</taxon>
        <taxon>Bifidobacterium</taxon>
    </lineage>
</organism>
<reference evidence="6 7" key="1">
    <citation type="submission" date="2014-12" db="EMBL/GenBank/DDBJ databases">
        <title>Comparative genomics of the lactic acid bacteria isolated from the honey bee gut.</title>
        <authorList>
            <person name="Ellegaard K.M."/>
            <person name="Tamarit D."/>
            <person name="Javelind E."/>
            <person name="Olofsson T."/>
            <person name="Andersson S.G."/>
            <person name="Vasquez A."/>
        </authorList>
    </citation>
    <scope>NUCLEOTIDE SEQUENCE [LARGE SCALE GENOMIC DNA]</scope>
    <source>
        <strain evidence="6 7">Bin2</strain>
    </source>
</reference>
<dbReference type="PROSITE" id="PS00893">
    <property type="entry name" value="NUDIX_BOX"/>
    <property type="match status" value="1"/>
</dbReference>
<dbReference type="InterPro" id="IPR015797">
    <property type="entry name" value="NUDIX_hydrolase-like_dom_sf"/>
</dbReference>
<comment type="cofactor">
    <cofactor evidence="1">
        <name>Mg(2+)</name>
        <dbReference type="ChEBI" id="CHEBI:18420"/>
    </cofactor>
</comment>
<dbReference type="Gene3D" id="3.90.79.10">
    <property type="entry name" value="Nucleoside Triphosphate Pyrophosphohydrolase"/>
    <property type="match status" value="1"/>
</dbReference>
<dbReference type="SUPFAM" id="SSF55811">
    <property type="entry name" value="Nudix"/>
    <property type="match status" value="1"/>
</dbReference>
<proteinExistence type="inferred from homology"/>
<comment type="caution">
    <text evidence="6">The sequence shown here is derived from an EMBL/GenBank/DDBJ whole genome shotgun (WGS) entry which is preliminary data.</text>
</comment>
<evidence type="ECO:0000256" key="4">
    <source>
        <dbReference type="RuleBase" id="RU003476"/>
    </source>
</evidence>
<gene>
    <name evidence="6" type="ORF">JF69_08910</name>
</gene>